<reference evidence="3" key="1">
    <citation type="submission" date="2017-04" db="EMBL/GenBank/DDBJ databases">
        <authorList>
            <person name="Varghese N."/>
            <person name="Submissions S."/>
        </authorList>
    </citation>
    <scope>NUCLEOTIDE SEQUENCE [LARGE SCALE GENOMIC DNA]</scope>
    <source>
        <strain evidence="3">DSM 4125</strain>
    </source>
</reference>
<dbReference type="AlphaFoldDB" id="A0A1X7L2N8"/>
<sequence>MKIRFFSLLILFLSMQFGGEAQALIDNKDTTYIVVGGAVRFNTMYTIYEGETFPLPTENRNGFFWDTFRLEANGQTKNVGIDFEYRFYPGFNTHFVKKAFLFHDFSDRLQIQLGVTQVPFGKLEFSGNSWWFHLPYYFGLEDDYDTGIKFRWDLKNWTYHFAYFLMAEPRGVSEPGYGSFSSARYSYDVIPADGYNGNKERNQLNARAEYEKGKILVGFSGQFGEIYNSNTTNSFIHWAAAFHSQYSLKEEAKIKFQFTHYDYPNSIDATGNPVEHINMGAYGFNTYQVASNASTFSLGLSYEYKVDWGPISSLTFYDDYSYMHKYGSIEILGTEYDFVDSQQNILGFMVTAGNTFTFFDIASGINQPWLSDAFGGNALSSGRGENVGQTVGITEEGAINPPKSNPTINTRFNINIGYYF</sequence>
<evidence type="ECO:0000313" key="2">
    <source>
        <dbReference type="EMBL" id="SMG47349.1"/>
    </source>
</evidence>
<dbReference type="Proteomes" id="UP000193804">
    <property type="component" value="Unassembled WGS sequence"/>
</dbReference>
<gene>
    <name evidence="2" type="ORF">SAMN05661096_03375</name>
</gene>
<feature type="signal peptide" evidence="1">
    <location>
        <begin position="1"/>
        <end position="23"/>
    </location>
</feature>
<accession>A0A1X7L2N8</accession>
<keyword evidence="1" id="KW-0732">Signal</keyword>
<dbReference type="OrthoDB" id="625456at2"/>
<evidence type="ECO:0000313" key="3">
    <source>
        <dbReference type="Proteomes" id="UP000193804"/>
    </source>
</evidence>
<name>A0A1X7L2N8_9BACT</name>
<protein>
    <recommendedName>
        <fullName evidence="4">Phosphate-selective porin O and P</fullName>
    </recommendedName>
</protein>
<dbReference type="SUPFAM" id="SSF56935">
    <property type="entry name" value="Porins"/>
    <property type="match status" value="1"/>
</dbReference>
<evidence type="ECO:0000256" key="1">
    <source>
        <dbReference type="SAM" id="SignalP"/>
    </source>
</evidence>
<dbReference type="STRING" id="1028.SAMN05661096_03375"/>
<proteinExistence type="predicted"/>
<keyword evidence="3" id="KW-1185">Reference proteome</keyword>
<evidence type="ECO:0008006" key="4">
    <source>
        <dbReference type="Google" id="ProtNLM"/>
    </source>
</evidence>
<dbReference type="EMBL" id="FXAW01000007">
    <property type="protein sequence ID" value="SMG47349.1"/>
    <property type="molecule type" value="Genomic_DNA"/>
</dbReference>
<feature type="chain" id="PRO_5013118336" description="Phosphate-selective porin O and P" evidence="1">
    <location>
        <begin position="24"/>
        <end position="420"/>
    </location>
</feature>
<organism evidence="2 3">
    <name type="scientific">Marivirga sericea</name>
    <dbReference type="NCBI Taxonomy" id="1028"/>
    <lineage>
        <taxon>Bacteria</taxon>
        <taxon>Pseudomonadati</taxon>
        <taxon>Bacteroidota</taxon>
        <taxon>Cytophagia</taxon>
        <taxon>Cytophagales</taxon>
        <taxon>Marivirgaceae</taxon>
        <taxon>Marivirga</taxon>
    </lineage>
</organism>
<dbReference type="RefSeq" id="WP_085518507.1">
    <property type="nucleotide sequence ID" value="NZ_FXAW01000007.1"/>
</dbReference>